<keyword evidence="4" id="KW-1185">Reference proteome</keyword>
<gene>
    <name evidence="3" type="ORF">ABB55_19390</name>
</gene>
<dbReference type="GO" id="GO:0016747">
    <property type="term" value="F:acyltransferase activity, transferring groups other than amino-acyl groups"/>
    <property type="evidence" value="ECO:0007669"/>
    <property type="project" value="InterPro"/>
</dbReference>
<dbReference type="Gene3D" id="3.40.630.30">
    <property type="match status" value="1"/>
</dbReference>
<evidence type="ECO:0000259" key="2">
    <source>
        <dbReference type="PROSITE" id="PS51186"/>
    </source>
</evidence>
<dbReference type="STRING" id="665126.ABB55_19390"/>
<feature type="compositionally biased region" description="Gly residues" evidence="1">
    <location>
        <begin position="64"/>
        <end position="75"/>
    </location>
</feature>
<dbReference type="SUPFAM" id="SSF55729">
    <property type="entry name" value="Acyl-CoA N-acyltransferases (Nat)"/>
    <property type="match status" value="1"/>
</dbReference>
<evidence type="ECO:0000313" key="3">
    <source>
        <dbReference type="EMBL" id="KPL54111.1"/>
    </source>
</evidence>
<reference evidence="3 4" key="2">
    <citation type="submission" date="2015-10" db="EMBL/GenBank/DDBJ databases">
        <title>Draft Genome Sequence of Prosthecomicrobium hirschii ATCC 27832.</title>
        <authorList>
            <person name="Daniel J."/>
            <person name="Givan S.A."/>
            <person name="Brun Y.V."/>
            <person name="Brown P.J."/>
        </authorList>
    </citation>
    <scope>NUCLEOTIDE SEQUENCE [LARGE SCALE GENOMIC DNA]</scope>
    <source>
        <strain evidence="3 4">16</strain>
    </source>
</reference>
<sequence length="196" mass="20050">MSAFAIEAAQPTDAAAIRALLVAAFPTPAEADLVAALRLGGYGVLELVARATGAGDGDGDGGDDGNSGGGSSGGGSSADRVILGHLLFSRLTVAPPNDRRRAVCLAPLAVAPGRQTTGIGTALVREGLARLEASGEDIVLVLGDPAYYGRFGFHPGRPERMLTPYPIPENQWLALGDRPLPLRLALAYPPPFATLG</sequence>
<name>A0A0P6W6G1_9HYPH</name>
<protein>
    <recommendedName>
        <fullName evidence="2">N-acetyltransferase domain-containing protein</fullName>
    </recommendedName>
</protein>
<organism evidence="3 4">
    <name type="scientific">Prosthecodimorpha hirschii</name>
    <dbReference type="NCBI Taxonomy" id="665126"/>
    <lineage>
        <taxon>Bacteria</taxon>
        <taxon>Pseudomonadati</taxon>
        <taxon>Pseudomonadota</taxon>
        <taxon>Alphaproteobacteria</taxon>
        <taxon>Hyphomicrobiales</taxon>
        <taxon>Ancalomicrobiaceae</taxon>
        <taxon>Prosthecodimorpha</taxon>
    </lineage>
</organism>
<accession>A0A0P6W6G1</accession>
<dbReference type="InterPro" id="IPR000182">
    <property type="entry name" value="GNAT_dom"/>
</dbReference>
<proteinExistence type="predicted"/>
<dbReference type="EMBL" id="LJYW01000001">
    <property type="protein sequence ID" value="KPL54111.1"/>
    <property type="molecule type" value="Genomic_DNA"/>
</dbReference>
<dbReference type="RefSeq" id="WP_054360277.1">
    <property type="nucleotide sequence ID" value="NZ_LJYW01000001.1"/>
</dbReference>
<feature type="domain" description="N-acetyltransferase" evidence="2">
    <location>
        <begin position="4"/>
        <end position="174"/>
    </location>
</feature>
<evidence type="ECO:0000256" key="1">
    <source>
        <dbReference type="SAM" id="MobiDB-lite"/>
    </source>
</evidence>
<feature type="region of interest" description="Disordered" evidence="1">
    <location>
        <begin position="55"/>
        <end position="75"/>
    </location>
</feature>
<comment type="caution">
    <text evidence="3">The sequence shown here is derived from an EMBL/GenBank/DDBJ whole genome shotgun (WGS) entry which is preliminary data.</text>
</comment>
<dbReference type="Proteomes" id="UP000048984">
    <property type="component" value="Unassembled WGS sequence"/>
</dbReference>
<dbReference type="InterPro" id="IPR016181">
    <property type="entry name" value="Acyl_CoA_acyltransferase"/>
</dbReference>
<evidence type="ECO:0000313" key="4">
    <source>
        <dbReference type="Proteomes" id="UP000048984"/>
    </source>
</evidence>
<reference evidence="3 4" key="1">
    <citation type="submission" date="2015-09" db="EMBL/GenBank/DDBJ databases">
        <authorList>
            <person name="Jackson K.R."/>
            <person name="Lunt B.L."/>
            <person name="Fisher J.N.B."/>
            <person name="Gardner A.V."/>
            <person name="Bailey M.E."/>
            <person name="Deus L.M."/>
            <person name="Earl A.S."/>
            <person name="Gibby P.D."/>
            <person name="Hartmann K.A."/>
            <person name="Liu J.E."/>
            <person name="Manci A.M."/>
            <person name="Nielsen D.A."/>
            <person name="Solomon M.B."/>
            <person name="Breakwell D.P."/>
            <person name="Burnett S.H."/>
            <person name="Grose J.H."/>
        </authorList>
    </citation>
    <scope>NUCLEOTIDE SEQUENCE [LARGE SCALE GENOMIC DNA]</scope>
    <source>
        <strain evidence="3 4">16</strain>
    </source>
</reference>
<dbReference type="AlphaFoldDB" id="A0A0P6W6G1"/>
<dbReference type="PROSITE" id="PS51186">
    <property type="entry name" value="GNAT"/>
    <property type="match status" value="1"/>
</dbReference>